<dbReference type="RefSeq" id="XP_001580329.1">
    <property type="nucleotide sequence ID" value="XM_001580279.1"/>
</dbReference>
<dbReference type="VEuPathDB" id="TrichDB:TVAGG3_0290750"/>
<name>A2DJX9_TRIV3</name>
<reference evidence="2" key="2">
    <citation type="journal article" date="2007" name="Science">
        <title>Draft genome sequence of the sexually transmitted pathogen Trichomonas vaginalis.</title>
        <authorList>
            <person name="Carlton J.M."/>
            <person name="Hirt R.P."/>
            <person name="Silva J.C."/>
            <person name="Delcher A.L."/>
            <person name="Schatz M."/>
            <person name="Zhao Q."/>
            <person name="Wortman J.R."/>
            <person name="Bidwell S.L."/>
            <person name="Alsmark U.C.M."/>
            <person name="Besteiro S."/>
            <person name="Sicheritz-Ponten T."/>
            <person name="Noel C.J."/>
            <person name="Dacks J.B."/>
            <person name="Foster P.G."/>
            <person name="Simillion C."/>
            <person name="Van de Peer Y."/>
            <person name="Miranda-Saavedra D."/>
            <person name="Barton G.J."/>
            <person name="Westrop G.D."/>
            <person name="Mueller S."/>
            <person name="Dessi D."/>
            <person name="Fiori P.L."/>
            <person name="Ren Q."/>
            <person name="Paulsen I."/>
            <person name="Zhang H."/>
            <person name="Bastida-Corcuera F.D."/>
            <person name="Simoes-Barbosa A."/>
            <person name="Brown M.T."/>
            <person name="Hayes R.D."/>
            <person name="Mukherjee M."/>
            <person name="Okumura C.Y."/>
            <person name="Schneider R."/>
            <person name="Smith A.J."/>
            <person name="Vanacova S."/>
            <person name="Villalvazo M."/>
            <person name="Haas B.J."/>
            <person name="Pertea M."/>
            <person name="Feldblyum T.V."/>
            <person name="Utterback T.R."/>
            <person name="Shu C.L."/>
            <person name="Osoegawa K."/>
            <person name="de Jong P.J."/>
            <person name="Hrdy I."/>
            <person name="Horvathova L."/>
            <person name="Zubacova Z."/>
            <person name="Dolezal P."/>
            <person name="Malik S.B."/>
            <person name="Logsdon J.M. Jr."/>
            <person name="Henze K."/>
            <person name="Gupta A."/>
            <person name="Wang C.C."/>
            <person name="Dunne R.L."/>
            <person name="Upcroft J.A."/>
            <person name="Upcroft P."/>
            <person name="White O."/>
            <person name="Salzberg S.L."/>
            <person name="Tang P."/>
            <person name="Chiu C.-H."/>
            <person name="Lee Y.-S."/>
            <person name="Embley T.M."/>
            <person name="Coombs G.H."/>
            <person name="Mottram J.C."/>
            <person name="Tachezy J."/>
            <person name="Fraser-Liggett C.M."/>
            <person name="Johnson P.J."/>
        </authorList>
    </citation>
    <scope>NUCLEOTIDE SEQUENCE [LARGE SCALE GENOMIC DNA]</scope>
    <source>
        <strain evidence="2">G3</strain>
    </source>
</reference>
<evidence type="ECO:0000313" key="2">
    <source>
        <dbReference type="EMBL" id="EAY19343.1"/>
    </source>
</evidence>
<dbReference type="Proteomes" id="UP000001542">
    <property type="component" value="Unassembled WGS sequence"/>
</dbReference>
<reference evidence="2" key="1">
    <citation type="submission" date="2006-10" db="EMBL/GenBank/DDBJ databases">
        <authorList>
            <person name="Amadeo P."/>
            <person name="Zhao Q."/>
            <person name="Wortman J."/>
            <person name="Fraser-Liggett C."/>
            <person name="Carlton J."/>
        </authorList>
    </citation>
    <scope>NUCLEOTIDE SEQUENCE</scope>
    <source>
        <strain evidence="2">G3</strain>
    </source>
</reference>
<keyword evidence="3" id="KW-1185">Reference proteome</keyword>
<dbReference type="KEGG" id="tva:5464868"/>
<accession>A2DJX9</accession>
<sequence length="50" mass="5726">MENENTAPAEIDNPNAEHAEEDIDIDELSNQVQTAFDAWDEKIQSMFLVF</sequence>
<protein>
    <submittedName>
        <fullName evidence="2">Uncharacterized protein</fullName>
    </submittedName>
</protein>
<organism evidence="2 3">
    <name type="scientific">Trichomonas vaginalis (strain ATCC PRA-98 / G3)</name>
    <dbReference type="NCBI Taxonomy" id="412133"/>
    <lineage>
        <taxon>Eukaryota</taxon>
        <taxon>Metamonada</taxon>
        <taxon>Parabasalia</taxon>
        <taxon>Trichomonadida</taxon>
        <taxon>Trichomonadidae</taxon>
        <taxon>Trichomonas</taxon>
    </lineage>
</organism>
<dbReference type="SMR" id="A2DJX9"/>
<dbReference type="EMBL" id="DS113209">
    <property type="protein sequence ID" value="EAY19343.1"/>
    <property type="molecule type" value="Genomic_DNA"/>
</dbReference>
<proteinExistence type="predicted"/>
<evidence type="ECO:0000313" key="3">
    <source>
        <dbReference type="Proteomes" id="UP000001542"/>
    </source>
</evidence>
<feature type="region of interest" description="Disordered" evidence="1">
    <location>
        <begin position="1"/>
        <end position="20"/>
    </location>
</feature>
<dbReference type="InParanoid" id="A2DJX9"/>
<dbReference type="AlphaFoldDB" id="A2DJX9"/>
<evidence type="ECO:0000256" key="1">
    <source>
        <dbReference type="SAM" id="MobiDB-lite"/>
    </source>
</evidence>
<dbReference type="VEuPathDB" id="TrichDB:TVAG_452570"/>
<gene>
    <name evidence="2" type="ORF">TVAG_452570</name>
</gene>